<dbReference type="InterPro" id="IPR012338">
    <property type="entry name" value="Beta-lactam/transpept-like"/>
</dbReference>
<feature type="domain" description="Beta-lactamase-related" evidence="1">
    <location>
        <begin position="14"/>
        <end position="339"/>
    </location>
</feature>
<protein>
    <submittedName>
        <fullName evidence="3">CubicO group peptidase (Beta-lactamase class C family)</fullName>
    </submittedName>
</protein>
<dbReference type="SUPFAM" id="SSF56601">
    <property type="entry name" value="beta-lactamase/transpeptidase-like"/>
    <property type="match status" value="1"/>
</dbReference>
<reference evidence="3 4" key="1">
    <citation type="submission" date="2023-07" db="EMBL/GenBank/DDBJ databases">
        <title>Genomic Encyclopedia of Type Strains, Phase IV (KMG-IV): sequencing the most valuable type-strain genomes for metagenomic binning, comparative biology and taxonomic classification.</title>
        <authorList>
            <person name="Goeker M."/>
        </authorList>
    </citation>
    <scope>NUCLEOTIDE SEQUENCE [LARGE SCALE GENOMIC DNA]</scope>
    <source>
        <strain evidence="3 4">DSM 23837</strain>
    </source>
</reference>
<evidence type="ECO:0000313" key="4">
    <source>
        <dbReference type="Proteomes" id="UP001223586"/>
    </source>
</evidence>
<dbReference type="Proteomes" id="UP001223586">
    <property type="component" value="Unassembled WGS sequence"/>
</dbReference>
<evidence type="ECO:0000259" key="2">
    <source>
        <dbReference type="Pfam" id="PF11954"/>
    </source>
</evidence>
<dbReference type="Gene3D" id="3.40.710.10">
    <property type="entry name" value="DD-peptidase/beta-lactamase superfamily"/>
    <property type="match status" value="1"/>
</dbReference>
<dbReference type="Pfam" id="PF11954">
    <property type="entry name" value="DUF3471"/>
    <property type="match status" value="1"/>
</dbReference>
<dbReference type="InterPro" id="IPR021860">
    <property type="entry name" value="Peptidase_S12_Pab87-rel_C"/>
</dbReference>
<proteinExistence type="predicted"/>
<comment type="caution">
    <text evidence="3">The sequence shown here is derived from an EMBL/GenBank/DDBJ whole genome shotgun (WGS) entry which is preliminary data.</text>
</comment>
<accession>A0ABT9WXZ4</accession>
<dbReference type="InterPro" id="IPR050491">
    <property type="entry name" value="AmpC-like"/>
</dbReference>
<name>A0ABT9WXZ4_9BACI</name>
<dbReference type="InterPro" id="IPR001466">
    <property type="entry name" value="Beta-lactam-related"/>
</dbReference>
<keyword evidence="4" id="KW-1185">Reference proteome</keyword>
<evidence type="ECO:0000313" key="3">
    <source>
        <dbReference type="EMBL" id="MDQ0177994.1"/>
    </source>
</evidence>
<evidence type="ECO:0000259" key="1">
    <source>
        <dbReference type="Pfam" id="PF00144"/>
    </source>
</evidence>
<organism evidence="3 4">
    <name type="scientific">Bacillus chungangensis</name>
    <dbReference type="NCBI Taxonomy" id="587633"/>
    <lineage>
        <taxon>Bacteria</taxon>
        <taxon>Bacillati</taxon>
        <taxon>Bacillota</taxon>
        <taxon>Bacilli</taxon>
        <taxon>Bacillales</taxon>
        <taxon>Bacillaceae</taxon>
        <taxon>Bacillus</taxon>
    </lineage>
</organism>
<sequence>MKESVALKRLTGIEAQIEKKMDEWSVPGAAVAVIHKEEVLYCSGFGYRDVHKQLPVDSETLFGIGSSTKPFTTMILAMLVQEGKIQWDTPIKEYLPNFRMYDAAATEMLTFRDIACHRSGMPDHNFMCHKPMLSAQQWVDALPYLEPNLSFRHAFQYSSLMYAEAGYLIECLTGIAYEEWVRERIFTPLNMRNSNFSIEQTTAGSNFSKPYVMTENGIVELPFTADQPGAAGAINSSVDQLAAWVSFQLNRGVVKGQRHIDEDVMQELYIPQVIVKQGGALPEFPEMPHTAYGLGWFIDCYRGHNLVHHSGRIDGFTAHVSFMPAEDVGIVVLANQNMSFLPDSLAYTLYDQLLAMEAVDWTSKFQQHEKKIYEMIAAMNPAADRVDVPNAQKDLLPFDSYTGLYNHPAYGDITIKQLDGKLVFDFRTLISDLTGLNSLQFLAEEVGLPFTFTVDEQGKIVGVQLPLEPSVQPIVFSKQL</sequence>
<dbReference type="EMBL" id="JAUSTT010000031">
    <property type="protein sequence ID" value="MDQ0177994.1"/>
    <property type="molecule type" value="Genomic_DNA"/>
</dbReference>
<dbReference type="PANTHER" id="PTHR46825">
    <property type="entry name" value="D-ALANYL-D-ALANINE-CARBOXYPEPTIDASE/ENDOPEPTIDASE AMPH"/>
    <property type="match status" value="1"/>
</dbReference>
<feature type="domain" description="Peptidase S12 Pab87-related C-terminal" evidence="2">
    <location>
        <begin position="391"/>
        <end position="476"/>
    </location>
</feature>
<dbReference type="RefSeq" id="WP_307232464.1">
    <property type="nucleotide sequence ID" value="NZ_JAUSTT010000031.1"/>
</dbReference>
<dbReference type="PANTHER" id="PTHR46825:SF15">
    <property type="entry name" value="BETA-LACTAMASE-RELATED DOMAIN-CONTAINING PROTEIN"/>
    <property type="match status" value="1"/>
</dbReference>
<dbReference type="Pfam" id="PF00144">
    <property type="entry name" value="Beta-lactamase"/>
    <property type="match status" value="1"/>
</dbReference>
<dbReference type="Gene3D" id="2.40.128.600">
    <property type="match status" value="1"/>
</dbReference>
<gene>
    <name evidence="3" type="ORF">J2S08_003888</name>
</gene>